<comment type="caution">
    <text evidence="1">The sequence shown here is derived from an EMBL/GenBank/DDBJ whole genome shotgun (WGS) entry which is preliminary data.</text>
</comment>
<protein>
    <submittedName>
        <fullName evidence="1">Uncharacterized protein</fullName>
    </submittedName>
</protein>
<evidence type="ECO:0000313" key="1">
    <source>
        <dbReference type="EMBL" id="KAJ1350290.1"/>
    </source>
</evidence>
<dbReference type="EMBL" id="JAHQIW010000829">
    <property type="protein sequence ID" value="KAJ1350290.1"/>
    <property type="molecule type" value="Genomic_DNA"/>
</dbReference>
<name>A0AAD5QJ26_PARTN</name>
<proteinExistence type="predicted"/>
<evidence type="ECO:0000313" key="2">
    <source>
        <dbReference type="Proteomes" id="UP001196413"/>
    </source>
</evidence>
<reference evidence="1" key="1">
    <citation type="submission" date="2021-06" db="EMBL/GenBank/DDBJ databases">
        <title>Parelaphostrongylus tenuis whole genome reference sequence.</title>
        <authorList>
            <person name="Garwood T.J."/>
            <person name="Larsen P.A."/>
            <person name="Fountain-Jones N.M."/>
            <person name="Garbe J.R."/>
            <person name="Macchietto M.G."/>
            <person name="Kania S.A."/>
            <person name="Gerhold R.W."/>
            <person name="Richards J.E."/>
            <person name="Wolf T.M."/>
        </authorList>
    </citation>
    <scope>NUCLEOTIDE SEQUENCE</scope>
    <source>
        <strain evidence="1">MNPRO001-30</strain>
        <tissue evidence="1">Meninges</tissue>
    </source>
</reference>
<dbReference type="Proteomes" id="UP001196413">
    <property type="component" value="Unassembled WGS sequence"/>
</dbReference>
<sequence length="81" mass="9276">MKRFDHFIITSSYELSGVQQATCGSSPDRKLHTVHPSEIVVYLVLLNEPSSLSNHSDSSDGEEVWNKRTLRRSFVGYWDYA</sequence>
<keyword evidence="2" id="KW-1185">Reference proteome</keyword>
<gene>
    <name evidence="1" type="ORF">KIN20_006051</name>
</gene>
<accession>A0AAD5QJ26</accession>
<dbReference type="AlphaFoldDB" id="A0AAD5QJ26"/>
<organism evidence="1 2">
    <name type="scientific">Parelaphostrongylus tenuis</name>
    <name type="common">Meningeal worm</name>
    <dbReference type="NCBI Taxonomy" id="148309"/>
    <lineage>
        <taxon>Eukaryota</taxon>
        <taxon>Metazoa</taxon>
        <taxon>Ecdysozoa</taxon>
        <taxon>Nematoda</taxon>
        <taxon>Chromadorea</taxon>
        <taxon>Rhabditida</taxon>
        <taxon>Rhabditina</taxon>
        <taxon>Rhabditomorpha</taxon>
        <taxon>Strongyloidea</taxon>
        <taxon>Metastrongylidae</taxon>
        <taxon>Parelaphostrongylus</taxon>
    </lineage>
</organism>